<reference evidence="1" key="1">
    <citation type="journal article" date="2021" name="Proc. Natl. Acad. Sci. U.S.A.">
        <title>A Catalog of Tens of Thousands of Viruses from Human Metagenomes Reveals Hidden Associations with Chronic Diseases.</title>
        <authorList>
            <person name="Tisza M.J."/>
            <person name="Buck C.B."/>
        </authorList>
    </citation>
    <scope>NUCLEOTIDE SEQUENCE</scope>
    <source>
        <strain evidence="1">Ct8eQ1</strain>
    </source>
</reference>
<evidence type="ECO:0000313" key="1">
    <source>
        <dbReference type="EMBL" id="DAD87746.1"/>
    </source>
</evidence>
<protein>
    <submittedName>
        <fullName evidence="1">Positive regulator of sigma(E), RseC/MucC</fullName>
    </submittedName>
</protein>
<organism evidence="1">
    <name type="scientific">Siphoviridae sp. ct8eQ1</name>
    <dbReference type="NCBI Taxonomy" id="2826171"/>
    <lineage>
        <taxon>Viruses</taxon>
        <taxon>Duplodnaviria</taxon>
        <taxon>Heunggongvirae</taxon>
        <taxon>Uroviricota</taxon>
        <taxon>Caudoviricetes</taxon>
    </lineage>
</organism>
<dbReference type="EMBL" id="BK015025">
    <property type="protein sequence ID" value="DAD87746.1"/>
    <property type="molecule type" value="Genomic_DNA"/>
</dbReference>
<name>A0A8S5N0F7_9CAUD</name>
<proteinExistence type="predicted"/>
<accession>A0A8S5N0F7</accession>
<sequence>MEKYAIFSIFVLDMTLKGLFIMPNHLSAKKGDVVEVCT</sequence>